<sequence length="466" mass="52399">MSSARNRGSTTPMEFEWQNNTGPTDAQSPFLQAGVAKKRPHSVLDSSPSKSSFSTPNRFQLREPNSERHLFSDAPKPLPAVPSHVWEPRTPTTLVDLSSGGETPNTPANDDSEAATPETQLRSKMGGLMSERRSKSKSPTKRRESWYNRFLPSSSPSPAKEKEKEKEPRDPYSKKAEHRIMKRRSKNKKALARDDYGYGYYSDDDSRPNNGGAPMPQAQPDMASRLGSLFTFIEAHPHLPSVLSFYLQLLINSILGLFFVYIIFRGWRAVLNDIDLESRNNMIGVIADIKACAKEYTDNRCDPHHRVPAMAKLCQTWENCMQRDPQKAAAATVSAKTFAMIFNAFVEEFSYKSMIFTAIVIFGGFNISNWAFGLFRQKQQSHPGLRHSESFNYPPPPATPQRYPSNGFIDQQHFYTPYGSMNANMLPQAAQSMPALPMPESIEASAGTPAVSRKEERSPSKKSFWR</sequence>
<organism evidence="1 2">
    <name type="scientific">Lindgomyces ingoldianus</name>
    <dbReference type="NCBI Taxonomy" id="673940"/>
    <lineage>
        <taxon>Eukaryota</taxon>
        <taxon>Fungi</taxon>
        <taxon>Dikarya</taxon>
        <taxon>Ascomycota</taxon>
        <taxon>Pezizomycotina</taxon>
        <taxon>Dothideomycetes</taxon>
        <taxon>Pleosporomycetidae</taxon>
        <taxon>Pleosporales</taxon>
        <taxon>Lindgomycetaceae</taxon>
        <taxon>Lindgomyces</taxon>
    </lineage>
</organism>
<comment type="caution">
    <text evidence="1">The sequence shown here is derived from an EMBL/GenBank/DDBJ whole genome shotgun (WGS) entry which is preliminary data.</text>
</comment>
<name>A0ACB6R1H8_9PLEO</name>
<evidence type="ECO:0000313" key="2">
    <source>
        <dbReference type="Proteomes" id="UP000799755"/>
    </source>
</evidence>
<proteinExistence type="predicted"/>
<dbReference type="Proteomes" id="UP000799755">
    <property type="component" value="Unassembled WGS sequence"/>
</dbReference>
<reference evidence="1" key="1">
    <citation type="journal article" date="2020" name="Stud. Mycol.">
        <title>101 Dothideomycetes genomes: a test case for predicting lifestyles and emergence of pathogens.</title>
        <authorList>
            <person name="Haridas S."/>
            <person name="Albert R."/>
            <person name="Binder M."/>
            <person name="Bloem J."/>
            <person name="Labutti K."/>
            <person name="Salamov A."/>
            <person name="Andreopoulos B."/>
            <person name="Baker S."/>
            <person name="Barry K."/>
            <person name="Bills G."/>
            <person name="Bluhm B."/>
            <person name="Cannon C."/>
            <person name="Castanera R."/>
            <person name="Culley D."/>
            <person name="Daum C."/>
            <person name="Ezra D."/>
            <person name="Gonzalez J."/>
            <person name="Henrissat B."/>
            <person name="Kuo A."/>
            <person name="Liang C."/>
            <person name="Lipzen A."/>
            <person name="Lutzoni F."/>
            <person name="Magnuson J."/>
            <person name="Mondo S."/>
            <person name="Nolan M."/>
            <person name="Ohm R."/>
            <person name="Pangilinan J."/>
            <person name="Park H.-J."/>
            <person name="Ramirez L."/>
            <person name="Alfaro M."/>
            <person name="Sun H."/>
            <person name="Tritt A."/>
            <person name="Yoshinaga Y."/>
            <person name="Zwiers L.-H."/>
            <person name="Turgeon B."/>
            <person name="Goodwin S."/>
            <person name="Spatafora J."/>
            <person name="Crous P."/>
            <person name="Grigoriev I."/>
        </authorList>
    </citation>
    <scope>NUCLEOTIDE SEQUENCE</scope>
    <source>
        <strain evidence="1">ATCC 200398</strain>
    </source>
</reference>
<gene>
    <name evidence="1" type="ORF">BDR25DRAFT_302134</name>
</gene>
<dbReference type="EMBL" id="MU003500">
    <property type="protein sequence ID" value="KAF2473133.1"/>
    <property type="molecule type" value="Genomic_DNA"/>
</dbReference>
<evidence type="ECO:0000313" key="1">
    <source>
        <dbReference type="EMBL" id="KAF2473133.1"/>
    </source>
</evidence>
<keyword evidence="2" id="KW-1185">Reference proteome</keyword>
<accession>A0ACB6R1H8</accession>
<protein>
    <submittedName>
        <fullName evidence="1">Uncharacterized protein</fullName>
    </submittedName>
</protein>